<reference evidence="2 3" key="1">
    <citation type="submission" date="2024-09" db="EMBL/GenBank/DDBJ databases">
        <authorList>
            <person name="Sun Q."/>
            <person name="Mori K."/>
        </authorList>
    </citation>
    <scope>NUCLEOTIDE SEQUENCE [LARGE SCALE GENOMIC DNA]</scope>
    <source>
        <strain evidence="2 3">TBRC 4575</strain>
    </source>
</reference>
<feature type="transmembrane region" description="Helical" evidence="1">
    <location>
        <begin position="71"/>
        <end position="90"/>
    </location>
</feature>
<gene>
    <name evidence="2" type="ORF">ACFFGS_08125</name>
</gene>
<feature type="transmembrane region" description="Helical" evidence="1">
    <location>
        <begin position="201"/>
        <end position="226"/>
    </location>
</feature>
<evidence type="ECO:0000313" key="3">
    <source>
        <dbReference type="Proteomes" id="UP001589855"/>
    </source>
</evidence>
<organism evidence="2 3">
    <name type="scientific">Lactiplantibacillus plajomi</name>
    <dbReference type="NCBI Taxonomy" id="1457217"/>
    <lineage>
        <taxon>Bacteria</taxon>
        <taxon>Bacillati</taxon>
        <taxon>Bacillota</taxon>
        <taxon>Bacilli</taxon>
        <taxon>Lactobacillales</taxon>
        <taxon>Lactobacillaceae</taxon>
        <taxon>Lactiplantibacillus</taxon>
    </lineage>
</organism>
<keyword evidence="1" id="KW-0812">Transmembrane</keyword>
<dbReference type="Pfam" id="PF06161">
    <property type="entry name" value="DUF975"/>
    <property type="match status" value="1"/>
</dbReference>
<dbReference type="PANTHER" id="PTHR40076">
    <property type="entry name" value="MEMBRANE PROTEIN-RELATED"/>
    <property type="match status" value="1"/>
</dbReference>
<sequence length="251" mass="28527">MKTRAELKTEVKQLFRGRWRHAVGLCIVVSLLSMFSVMATQSDMRDQMQSGDYGSTTSAIASNVSLQELTLVAAIVVLALVFELIIWLVVKTFKVGTSYAMLDWVRQPQREIHPVADSTVGFTKHYVWGIFGLAIYQAVLVFLWMLLLIVPGIIKLYAYSQSFYVYKDMLAATPQGQARPRFRDAVTTSRRLMAGHKWQFFWLQVSFIGWAILSMFTLGIGQLWLIPYIYGTNAKYYDELTRQAQAAAPIS</sequence>
<dbReference type="EMBL" id="JBHLUK010000066">
    <property type="protein sequence ID" value="MFC0424081.1"/>
    <property type="molecule type" value="Genomic_DNA"/>
</dbReference>
<name>A0ABV6K3V3_9LACO</name>
<feature type="transmembrane region" description="Helical" evidence="1">
    <location>
        <begin position="126"/>
        <end position="154"/>
    </location>
</feature>
<keyword evidence="1" id="KW-0472">Membrane</keyword>
<comment type="caution">
    <text evidence="2">The sequence shown here is derived from an EMBL/GenBank/DDBJ whole genome shotgun (WGS) entry which is preliminary data.</text>
</comment>
<proteinExistence type="predicted"/>
<dbReference type="RefSeq" id="WP_137645324.1">
    <property type="nucleotide sequence ID" value="NZ_BAABRM010000015.1"/>
</dbReference>
<accession>A0ABV6K3V3</accession>
<evidence type="ECO:0000313" key="2">
    <source>
        <dbReference type="EMBL" id="MFC0424081.1"/>
    </source>
</evidence>
<keyword evidence="3" id="KW-1185">Reference proteome</keyword>
<protein>
    <submittedName>
        <fullName evidence="2">DUF975 family protein</fullName>
    </submittedName>
</protein>
<evidence type="ECO:0000256" key="1">
    <source>
        <dbReference type="SAM" id="Phobius"/>
    </source>
</evidence>
<dbReference type="PANTHER" id="PTHR40076:SF1">
    <property type="entry name" value="MEMBRANE PROTEIN"/>
    <property type="match status" value="1"/>
</dbReference>
<dbReference type="InterPro" id="IPR010380">
    <property type="entry name" value="DUF975"/>
</dbReference>
<keyword evidence="1" id="KW-1133">Transmembrane helix</keyword>
<dbReference type="Proteomes" id="UP001589855">
    <property type="component" value="Unassembled WGS sequence"/>
</dbReference>
<feature type="transmembrane region" description="Helical" evidence="1">
    <location>
        <begin position="21"/>
        <end position="39"/>
    </location>
</feature>